<dbReference type="PANTHER" id="PTHR42773:SF3">
    <property type="entry name" value="SLR0630 PROTEIN"/>
    <property type="match status" value="1"/>
</dbReference>
<dbReference type="SUPFAM" id="SSF56281">
    <property type="entry name" value="Metallo-hydrolase/oxidoreductase"/>
    <property type="match status" value="1"/>
</dbReference>
<dbReference type="SMART" id="SM00849">
    <property type="entry name" value="Lactamase_B"/>
    <property type="match status" value="1"/>
</dbReference>
<dbReference type="InterPro" id="IPR036866">
    <property type="entry name" value="RibonucZ/Hydroxyglut_hydro"/>
</dbReference>
<dbReference type="RefSeq" id="WP_054468235.1">
    <property type="nucleotide sequence ID" value="NZ_CP159837.1"/>
</dbReference>
<proteinExistence type="predicted"/>
<dbReference type="InterPro" id="IPR001279">
    <property type="entry name" value="Metallo-B-lactamas"/>
</dbReference>
<dbReference type="Pfam" id="PF00753">
    <property type="entry name" value="Lactamase_B"/>
    <property type="match status" value="1"/>
</dbReference>
<evidence type="ECO:0000313" key="2">
    <source>
        <dbReference type="EMBL" id="XCM38406.1"/>
    </source>
</evidence>
<organism evidence="2">
    <name type="scientific">Planktothricoides raciborskii GIHE-MW2</name>
    <dbReference type="NCBI Taxonomy" id="2792601"/>
    <lineage>
        <taxon>Bacteria</taxon>
        <taxon>Bacillati</taxon>
        <taxon>Cyanobacteriota</taxon>
        <taxon>Cyanophyceae</taxon>
        <taxon>Oscillatoriophycideae</taxon>
        <taxon>Oscillatoriales</taxon>
        <taxon>Oscillatoriaceae</taxon>
        <taxon>Planktothricoides</taxon>
    </lineage>
</organism>
<sequence>MPKEPRAVLDAIFAFPPNRETLGGTAYFIVGKNANFLIDCPLWNEVTQEFIQASGGVKSLLITHREAIGKAKEIQEFTQCEIVIHEQIAYLLPNLSLTCFAEELTIPVGDSLGEIAPTLTLIWTPGHCPGSTCVYYAAHGGVLFTGRHLLPNQQGEPMPLRVFKTFHWQRQLRSLQNLQQRFTSDRLTYLCPGANTGFLRGQGTIDRAGDRLSRLDITALSAVSPML</sequence>
<dbReference type="PANTHER" id="PTHR42773">
    <property type="entry name" value="METALLO-BETA-LACTAMASE-RELATED"/>
    <property type="match status" value="1"/>
</dbReference>
<dbReference type="EMBL" id="CP159837">
    <property type="protein sequence ID" value="XCM38406.1"/>
    <property type="molecule type" value="Genomic_DNA"/>
</dbReference>
<gene>
    <name evidence="2" type="ORF">ABWT76_001255</name>
</gene>
<dbReference type="AlphaFoldDB" id="A0AAU8JJV8"/>
<accession>A0AAU8JJV8</accession>
<name>A0AAU8JJV8_9CYAN</name>
<evidence type="ECO:0000259" key="1">
    <source>
        <dbReference type="SMART" id="SM00849"/>
    </source>
</evidence>
<protein>
    <submittedName>
        <fullName evidence="2">MBL fold metallo-hydrolase</fullName>
    </submittedName>
</protein>
<dbReference type="Gene3D" id="3.60.15.10">
    <property type="entry name" value="Ribonuclease Z/Hydroxyacylglutathione hydrolase-like"/>
    <property type="match status" value="1"/>
</dbReference>
<feature type="domain" description="Metallo-beta-lactamase" evidence="1">
    <location>
        <begin position="23"/>
        <end position="194"/>
    </location>
</feature>
<reference evidence="2" key="1">
    <citation type="submission" date="2024-07" db="EMBL/GenBank/DDBJ databases">
        <authorList>
            <person name="Kim Y.J."/>
            <person name="Jeong J.Y."/>
        </authorList>
    </citation>
    <scope>NUCLEOTIDE SEQUENCE</scope>
    <source>
        <strain evidence="2">GIHE-MW2</strain>
    </source>
</reference>